<dbReference type="InterPro" id="IPR052752">
    <property type="entry name" value="NACHT-WD_repeat"/>
</dbReference>
<protein>
    <recommendedName>
        <fullName evidence="3">AAA+ ATPase domain-containing protein</fullName>
    </recommendedName>
</protein>
<dbReference type="InterPro" id="IPR001680">
    <property type="entry name" value="WD40_rpt"/>
</dbReference>
<evidence type="ECO:0000256" key="2">
    <source>
        <dbReference type="SAM" id="MobiDB-lite"/>
    </source>
</evidence>
<keyword evidence="1" id="KW-0677">Repeat</keyword>
<dbReference type="Pfam" id="PF24883">
    <property type="entry name" value="NPHP3_N"/>
    <property type="match status" value="1"/>
</dbReference>
<accession>A0A9J6CGA9</accession>
<evidence type="ECO:0000259" key="3">
    <source>
        <dbReference type="SMART" id="SM00382"/>
    </source>
</evidence>
<dbReference type="SMART" id="SM00320">
    <property type="entry name" value="WD40"/>
    <property type="match status" value="3"/>
</dbReference>
<sequence length="1372" mass="156001">MGNYCSSSQKKDKDNASEKSEDSPAYHLADKSQQQDESKPPPLAQPEPEINSDINGIIKANDVCGGRLNSTNQSGDSISPSPICISAPVDISSLLNLPQNLTALYGRPTVSRRTEKDKKIVLYVLAADDSYQVERGILHNLQSSLQENYRYKGFEIHVSDIHVSENYSKTNTYDLNNWVDGPLEAQCGHHLAANCLAEITRHSDSYVIPILFLNTTLGDPLLPLTIESQDFANAISTADNCGKLLLEKWFVLDEKSQPSCYRLKSIKVEKENIAAIDEELNSLMLCLVEIFTKELRDSYLTTVVEQEINNTVLMSQELAKRCIWIQNMSSQTKSEENMTATDVEMNRRLSNIHNDLKTQLAEKHILKMPVASQQQQEQFQLALETALSFEIDAIVDEHTSKFQIPHCTFGVERRLFIELEETNRHSQILNQNCANFSVIENIKNYLTGNSSSPLIVYGKNGSGKSVLSAKIAQSIHTWIPECSFVLRYANLTPTSSDITSILSTITEQISVLLKDSPIECIHTQQSYSKLLNRLIQKAKHQIVILIDSVDKLHDIRDIDWLPTTLVNNVKIILTVTSTSSNLDDLELSTPFLKALKINISAQNFLFLSSFTQEQWEDVLDNGSGAIQLPEAWKKADEKTPIQAKILWWLAWLGQRKLENLSISYISEKVFEILENEFGVTFVKYLITLITASRDGLLETEIIEMLKSCKYIEGSIIRLWTKFSWMMGPLLLHNKNIKIMDTVIIMVAEKRYESDMECAHKILHDYFVKQPNIYYDKKQKTKCYNTRKFLELPYHSYKIDKKEFETSQYLTNLEWIHDKINSTGCVQFLFDIYLVSLPIKHAQLSPSSYVQKLEDHLEFLIKFIQIHFKSLNYDAQQLYSLLSTFIKVQLTNQNEIENNTIINKWKKAIEEGNIMRIERLNIDDNNSNEAESTIEDCESNKNGYDFLINTNKDEKFVVSLSTDREEICVWNVLKCTKVRTFKQVPSPTSVCPVGDYDLAVLCKREIRIIDLNEGKFKVTLKGVMNQKMPYFGLHDSQHLVCLSRNRMYVNLMNMESGDCVTTFKAGEDRFLNSLLVSGDGRILVCGDETQKPFPLLVWHLTQRKLLYDLRIPHHDFITSLSAITYEGSYVCVVAKELNEPAPNFIVVYDLQSGTLFKKWKPSCNTVSLAISQANTCVIAGLEDARILIWDLVTGNCRCSLIGHNAPVTLLKLDPLGKVLLSGDNEGRDRSIRLWELSSGTSLSVYTPPKQITACELTSNGKFITLALKNTQKLVTLQLINGSGENAINETNDENAIFGEKENDGKVFNLDIYVIVKQSKKYCYQSASPVEQPVAQYLSESKNNIERVKMEFSERAPYFVFGVHDIHPCHIEYP</sequence>
<dbReference type="InterPro" id="IPR056884">
    <property type="entry name" value="NPHP3-like_N"/>
</dbReference>
<gene>
    <name evidence="4" type="ORF">PVAND_010550</name>
</gene>
<dbReference type="Gene3D" id="3.40.50.300">
    <property type="entry name" value="P-loop containing nucleotide triphosphate hydrolases"/>
    <property type="match status" value="1"/>
</dbReference>
<organism evidence="4 5">
    <name type="scientific">Polypedilum vanderplanki</name>
    <name type="common">Sleeping chironomid midge</name>
    <dbReference type="NCBI Taxonomy" id="319348"/>
    <lineage>
        <taxon>Eukaryota</taxon>
        <taxon>Metazoa</taxon>
        <taxon>Ecdysozoa</taxon>
        <taxon>Arthropoda</taxon>
        <taxon>Hexapoda</taxon>
        <taxon>Insecta</taxon>
        <taxon>Pterygota</taxon>
        <taxon>Neoptera</taxon>
        <taxon>Endopterygota</taxon>
        <taxon>Diptera</taxon>
        <taxon>Nematocera</taxon>
        <taxon>Chironomoidea</taxon>
        <taxon>Chironomidae</taxon>
        <taxon>Chironominae</taxon>
        <taxon>Polypedilum</taxon>
        <taxon>Polypedilum</taxon>
    </lineage>
</organism>
<dbReference type="Gene3D" id="2.130.10.10">
    <property type="entry name" value="YVTN repeat-like/Quinoprotein amine dehydrogenase"/>
    <property type="match status" value="2"/>
</dbReference>
<dbReference type="InterPro" id="IPR011047">
    <property type="entry name" value="Quinoprotein_ADH-like_sf"/>
</dbReference>
<proteinExistence type="predicted"/>
<comment type="caution">
    <text evidence="4">The sequence shown here is derived from an EMBL/GenBank/DDBJ whole genome shotgun (WGS) entry which is preliminary data.</text>
</comment>
<name>A0A9J6CGA9_POLVA</name>
<dbReference type="SMART" id="SM00382">
    <property type="entry name" value="AAA"/>
    <property type="match status" value="1"/>
</dbReference>
<dbReference type="Proteomes" id="UP001107558">
    <property type="component" value="Chromosome 1"/>
</dbReference>
<dbReference type="PANTHER" id="PTHR19871:SF37">
    <property type="entry name" value="GH25853P"/>
    <property type="match status" value="1"/>
</dbReference>
<dbReference type="InterPro" id="IPR003593">
    <property type="entry name" value="AAA+_ATPase"/>
</dbReference>
<dbReference type="OrthoDB" id="6134417at2759"/>
<feature type="domain" description="AAA+ ATPase" evidence="3">
    <location>
        <begin position="450"/>
        <end position="601"/>
    </location>
</feature>
<dbReference type="EMBL" id="JADBJN010000001">
    <property type="protein sequence ID" value="KAG5681084.1"/>
    <property type="molecule type" value="Genomic_DNA"/>
</dbReference>
<feature type="compositionally biased region" description="Basic and acidic residues" evidence="2">
    <location>
        <begin position="9"/>
        <end position="39"/>
    </location>
</feature>
<dbReference type="Pfam" id="PF00400">
    <property type="entry name" value="WD40"/>
    <property type="match status" value="1"/>
</dbReference>
<dbReference type="SUPFAM" id="SSF52540">
    <property type="entry name" value="P-loop containing nucleoside triphosphate hydrolases"/>
    <property type="match status" value="1"/>
</dbReference>
<feature type="region of interest" description="Disordered" evidence="2">
    <location>
        <begin position="1"/>
        <end position="50"/>
    </location>
</feature>
<evidence type="ECO:0000256" key="1">
    <source>
        <dbReference type="ARBA" id="ARBA00022737"/>
    </source>
</evidence>
<keyword evidence="5" id="KW-1185">Reference proteome</keyword>
<dbReference type="InterPro" id="IPR015943">
    <property type="entry name" value="WD40/YVTN_repeat-like_dom_sf"/>
</dbReference>
<evidence type="ECO:0000313" key="5">
    <source>
        <dbReference type="Proteomes" id="UP001107558"/>
    </source>
</evidence>
<evidence type="ECO:0000313" key="4">
    <source>
        <dbReference type="EMBL" id="KAG5681084.1"/>
    </source>
</evidence>
<reference evidence="4" key="1">
    <citation type="submission" date="2021-03" db="EMBL/GenBank/DDBJ databases">
        <title>Chromosome level genome of the anhydrobiotic midge Polypedilum vanderplanki.</title>
        <authorList>
            <person name="Yoshida Y."/>
            <person name="Kikawada T."/>
            <person name="Gusev O."/>
        </authorList>
    </citation>
    <scope>NUCLEOTIDE SEQUENCE</scope>
    <source>
        <strain evidence="4">NIAS01</strain>
        <tissue evidence="4">Whole body or cell culture</tissue>
    </source>
</reference>
<dbReference type="PANTHER" id="PTHR19871">
    <property type="entry name" value="BETA TRANSDUCIN-RELATED PROTEIN"/>
    <property type="match status" value="1"/>
</dbReference>
<dbReference type="InterPro" id="IPR027417">
    <property type="entry name" value="P-loop_NTPase"/>
</dbReference>
<dbReference type="SUPFAM" id="SSF50998">
    <property type="entry name" value="Quinoprotein alcohol dehydrogenase-like"/>
    <property type="match status" value="1"/>
</dbReference>